<dbReference type="PIRSF" id="PIRSF000887">
    <property type="entry name" value="Pesterase_MJ0037"/>
    <property type="match status" value="1"/>
</dbReference>
<dbReference type="STRING" id="996342.SAMN05443551_0883"/>
<dbReference type="GO" id="GO:0016787">
    <property type="term" value="F:hydrolase activity"/>
    <property type="evidence" value="ECO:0007669"/>
    <property type="project" value="InterPro"/>
</dbReference>
<name>A0A1M5NDR9_9RHOB</name>
<feature type="domain" description="Calcineurin-like phosphoesterase" evidence="1">
    <location>
        <begin position="38"/>
        <end position="131"/>
    </location>
</feature>
<dbReference type="PANTHER" id="PTHR39323">
    <property type="entry name" value="BLR1149 PROTEIN"/>
    <property type="match status" value="1"/>
</dbReference>
<evidence type="ECO:0000313" key="2">
    <source>
        <dbReference type="EMBL" id="SHG87660.1"/>
    </source>
</evidence>
<proteinExistence type="predicted"/>
<dbReference type="NCBIfam" id="TIGR04123">
    <property type="entry name" value="P_estr_lig_assc"/>
    <property type="match status" value="1"/>
</dbReference>
<evidence type="ECO:0000259" key="1">
    <source>
        <dbReference type="Pfam" id="PF00149"/>
    </source>
</evidence>
<protein>
    <submittedName>
        <fullName evidence="2">Putative phosphoesterase</fullName>
    </submittedName>
</protein>
<organism evidence="2 3">
    <name type="scientific">Marivita hallyeonensis</name>
    <dbReference type="NCBI Taxonomy" id="996342"/>
    <lineage>
        <taxon>Bacteria</taxon>
        <taxon>Pseudomonadati</taxon>
        <taxon>Pseudomonadota</taxon>
        <taxon>Alphaproteobacteria</taxon>
        <taxon>Rhodobacterales</taxon>
        <taxon>Roseobacteraceae</taxon>
        <taxon>Marivita</taxon>
    </lineage>
</organism>
<dbReference type="InterPro" id="IPR026336">
    <property type="entry name" value="PdeM-like"/>
</dbReference>
<dbReference type="SUPFAM" id="SSF56300">
    <property type="entry name" value="Metallo-dependent phosphatases"/>
    <property type="match status" value="1"/>
</dbReference>
<dbReference type="Pfam" id="PF00149">
    <property type="entry name" value="Metallophos"/>
    <property type="match status" value="1"/>
</dbReference>
<reference evidence="2 3" key="1">
    <citation type="submission" date="2016-11" db="EMBL/GenBank/DDBJ databases">
        <authorList>
            <person name="Jaros S."/>
            <person name="Januszkiewicz K."/>
            <person name="Wedrychowicz H."/>
        </authorList>
    </citation>
    <scope>NUCLEOTIDE SEQUENCE [LARGE SCALE GENOMIC DNA]</scope>
    <source>
        <strain evidence="2 3">DSM 29431</strain>
    </source>
</reference>
<dbReference type="InterPro" id="IPR004843">
    <property type="entry name" value="Calcineurin-like_PHP"/>
</dbReference>
<dbReference type="AlphaFoldDB" id="A0A1M5NDR9"/>
<accession>A0A1M5NDR9</accession>
<dbReference type="PANTHER" id="PTHR39323:SF1">
    <property type="entry name" value="BLR1149 PROTEIN"/>
    <property type="match status" value="1"/>
</dbReference>
<dbReference type="Gene3D" id="3.60.21.10">
    <property type="match status" value="1"/>
</dbReference>
<dbReference type="Proteomes" id="UP000184221">
    <property type="component" value="Unassembled WGS sequence"/>
</dbReference>
<sequence length="236" mass="25626">MPALARHEQSMNDFAFEFQSETLHALPSGALFWPVRSLLVVSDLHLGKSARAARFGGAQLPPYETRETLDRLATDLDRTGAKTVICLGDSFDAPQMQDMLPQEDLLTLSALQAGRDWYWIEGNHDPGPVSLGGAHRRAMVVGPLRFLHIAEPDAMPGEVTGHYHPKASVPLRGRLLTRPCFLFDQRRLILPAYGAFTGGLHAHDPALSGLFSSGAHAILTGPKPCKIPMPGQAALP</sequence>
<keyword evidence="3" id="KW-1185">Reference proteome</keyword>
<evidence type="ECO:0000313" key="3">
    <source>
        <dbReference type="Proteomes" id="UP000184221"/>
    </source>
</evidence>
<gene>
    <name evidence="2" type="ORF">SAMN05443551_0883</name>
</gene>
<dbReference type="EMBL" id="FQXC01000001">
    <property type="protein sequence ID" value="SHG87660.1"/>
    <property type="molecule type" value="Genomic_DNA"/>
</dbReference>
<dbReference type="InterPro" id="IPR029052">
    <property type="entry name" value="Metallo-depent_PP-like"/>
</dbReference>
<dbReference type="InterPro" id="IPR024173">
    <property type="entry name" value="Pesterase_MJ0037-like"/>
</dbReference>